<sequence>MSILYMHCHQTKSYRCCVLSSTEHRKIHVTISKENKYKRLNESSVQSSLQCASLIMIQLQICKLLKEKEETGNIEFETLNTDNVFVGHFKFNIPNSSSHIKDMQWLQNILFGNIINF</sequence>
<dbReference type="Proteomes" id="UP001607302">
    <property type="component" value="Unassembled WGS sequence"/>
</dbReference>
<dbReference type="AlphaFoldDB" id="A0ABD2BJY1"/>
<accession>A0ABD2BJY1</accession>
<organism evidence="1 2">
    <name type="scientific">Vespula squamosa</name>
    <name type="common">Southern yellow jacket</name>
    <name type="synonym">Wasp</name>
    <dbReference type="NCBI Taxonomy" id="30214"/>
    <lineage>
        <taxon>Eukaryota</taxon>
        <taxon>Metazoa</taxon>
        <taxon>Ecdysozoa</taxon>
        <taxon>Arthropoda</taxon>
        <taxon>Hexapoda</taxon>
        <taxon>Insecta</taxon>
        <taxon>Pterygota</taxon>
        <taxon>Neoptera</taxon>
        <taxon>Endopterygota</taxon>
        <taxon>Hymenoptera</taxon>
        <taxon>Apocrita</taxon>
        <taxon>Aculeata</taxon>
        <taxon>Vespoidea</taxon>
        <taxon>Vespidae</taxon>
        <taxon>Vespinae</taxon>
        <taxon>Vespula</taxon>
    </lineage>
</organism>
<keyword evidence="2" id="KW-1185">Reference proteome</keyword>
<reference evidence="1 2" key="1">
    <citation type="journal article" date="2024" name="Ann. Entomol. Soc. Am.">
        <title>Genomic analyses of the southern and eastern yellowjacket wasps (Hymenoptera: Vespidae) reveal evolutionary signatures of social life.</title>
        <authorList>
            <person name="Catto M.A."/>
            <person name="Caine P.B."/>
            <person name="Orr S.E."/>
            <person name="Hunt B.G."/>
            <person name="Goodisman M.A.D."/>
        </authorList>
    </citation>
    <scope>NUCLEOTIDE SEQUENCE [LARGE SCALE GENOMIC DNA]</scope>
    <source>
        <strain evidence="1">233</strain>
        <tissue evidence="1">Head and thorax</tissue>
    </source>
</reference>
<protein>
    <submittedName>
        <fullName evidence="1">Uncharacterized protein</fullName>
    </submittedName>
</protein>
<evidence type="ECO:0000313" key="2">
    <source>
        <dbReference type="Proteomes" id="UP001607302"/>
    </source>
</evidence>
<gene>
    <name evidence="1" type="ORF">V1478_004233</name>
</gene>
<evidence type="ECO:0000313" key="1">
    <source>
        <dbReference type="EMBL" id="KAL2733073.1"/>
    </source>
</evidence>
<proteinExistence type="predicted"/>
<name>A0ABD2BJY1_VESSQ</name>
<comment type="caution">
    <text evidence="1">The sequence shown here is derived from an EMBL/GenBank/DDBJ whole genome shotgun (WGS) entry which is preliminary data.</text>
</comment>
<dbReference type="EMBL" id="JAUDFV010000084">
    <property type="protein sequence ID" value="KAL2733073.1"/>
    <property type="molecule type" value="Genomic_DNA"/>
</dbReference>